<dbReference type="PANTHER" id="PTHR31611:SF0">
    <property type="entry name" value="HIGH-AFFINITY NICKEL TRANSPORT PROTEIN NIC1"/>
    <property type="match status" value="1"/>
</dbReference>
<keyword evidence="10" id="KW-1185">Reference proteome</keyword>
<feature type="transmembrane region" description="Helical" evidence="8">
    <location>
        <begin position="72"/>
        <end position="94"/>
    </location>
</feature>
<dbReference type="GO" id="GO:0005886">
    <property type="term" value="C:plasma membrane"/>
    <property type="evidence" value="ECO:0007669"/>
    <property type="project" value="UniProtKB-SubCell"/>
</dbReference>
<feature type="transmembrane region" description="Helical" evidence="8">
    <location>
        <begin position="250"/>
        <end position="274"/>
    </location>
</feature>
<evidence type="ECO:0000256" key="3">
    <source>
        <dbReference type="ARBA" id="ARBA00022448"/>
    </source>
</evidence>
<evidence type="ECO:0000313" key="10">
    <source>
        <dbReference type="Proteomes" id="UP000789508"/>
    </source>
</evidence>
<dbReference type="Proteomes" id="UP000789508">
    <property type="component" value="Unassembled WGS sequence"/>
</dbReference>
<dbReference type="InterPro" id="IPR011541">
    <property type="entry name" value="Ni/Co_transpt_high_affinity"/>
</dbReference>
<comment type="subcellular location">
    <subcellularLocation>
        <location evidence="8">Cell membrane</location>
        <topology evidence="8">Multi-pass membrane protein</topology>
    </subcellularLocation>
    <subcellularLocation>
        <location evidence="1">Endomembrane system</location>
        <topology evidence="1">Multi-pass membrane protein</topology>
    </subcellularLocation>
</comment>
<evidence type="ECO:0000313" key="9">
    <source>
        <dbReference type="EMBL" id="CAG8556574.1"/>
    </source>
</evidence>
<evidence type="ECO:0000256" key="7">
    <source>
        <dbReference type="ARBA" id="ARBA00023136"/>
    </source>
</evidence>
<evidence type="ECO:0000256" key="4">
    <source>
        <dbReference type="ARBA" id="ARBA00022596"/>
    </source>
</evidence>
<feature type="transmembrane region" description="Helical" evidence="8">
    <location>
        <begin position="323"/>
        <end position="349"/>
    </location>
</feature>
<keyword evidence="7 8" id="KW-0472">Membrane</keyword>
<feature type="transmembrane region" description="Helical" evidence="8">
    <location>
        <begin position="280"/>
        <end position="302"/>
    </location>
</feature>
<feature type="transmembrane region" description="Helical" evidence="8">
    <location>
        <begin position="179"/>
        <end position="205"/>
    </location>
</feature>
<evidence type="ECO:0000256" key="8">
    <source>
        <dbReference type="RuleBase" id="RU362101"/>
    </source>
</evidence>
<dbReference type="Pfam" id="PF03824">
    <property type="entry name" value="NicO"/>
    <property type="match status" value="1"/>
</dbReference>
<gene>
    <name evidence="9" type="ORF">ALEPTO_LOCUS6139</name>
</gene>
<keyword evidence="6 8" id="KW-1133">Transmembrane helix</keyword>
<dbReference type="OrthoDB" id="5197598at2759"/>
<accession>A0A9N9BA51</accession>
<feature type="transmembrane region" description="Helical" evidence="8">
    <location>
        <begin position="369"/>
        <end position="391"/>
    </location>
</feature>
<name>A0A9N9BA51_9GLOM</name>
<protein>
    <recommendedName>
        <fullName evidence="8">Nickel/cobalt efflux system</fullName>
    </recommendedName>
</protein>
<dbReference type="GO" id="GO:0015099">
    <property type="term" value="F:nickel cation transmembrane transporter activity"/>
    <property type="evidence" value="ECO:0007669"/>
    <property type="project" value="UniProtKB-UniRule"/>
</dbReference>
<feature type="transmembrane region" description="Helical" evidence="8">
    <location>
        <begin position="139"/>
        <end position="167"/>
    </location>
</feature>
<dbReference type="InterPro" id="IPR004688">
    <property type="entry name" value="Ni/Co_transpt"/>
</dbReference>
<reference evidence="9" key="1">
    <citation type="submission" date="2021-06" db="EMBL/GenBank/DDBJ databases">
        <authorList>
            <person name="Kallberg Y."/>
            <person name="Tangrot J."/>
            <person name="Rosling A."/>
        </authorList>
    </citation>
    <scope>NUCLEOTIDE SEQUENCE</scope>
    <source>
        <strain evidence="9">FL130A</strain>
    </source>
</reference>
<dbReference type="NCBIfam" id="TIGR00802">
    <property type="entry name" value="nico"/>
    <property type="match status" value="1"/>
</dbReference>
<dbReference type="PANTHER" id="PTHR31611">
    <property type="entry name" value="HIGH-AFFINITY NICKEL TRANSPORT PROTEIN NIC1"/>
    <property type="match status" value="1"/>
</dbReference>
<dbReference type="AlphaFoldDB" id="A0A9N9BA51"/>
<dbReference type="EMBL" id="CAJVPS010001984">
    <property type="protein sequence ID" value="CAG8556574.1"/>
    <property type="molecule type" value="Genomic_DNA"/>
</dbReference>
<keyword evidence="4" id="KW-0533">Nickel</keyword>
<dbReference type="GO" id="GO:0012505">
    <property type="term" value="C:endomembrane system"/>
    <property type="evidence" value="ECO:0007669"/>
    <property type="project" value="UniProtKB-SubCell"/>
</dbReference>
<proteinExistence type="inferred from homology"/>
<evidence type="ECO:0000256" key="2">
    <source>
        <dbReference type="ARBA" id="ARBA00010892"/>
    </source>
</evidence>
<evidence type="ECO:0000256" key="6">
    <source>
        <dbReference type="ARBA" id="ARBA00022989"/>
    </source>
</evidence>
<comment type="similarity">
    <text evidence="2 8">Belongs to the NiCoT transporter (TC 2.A.52) family.</text>
</comment>
<evidence type="ECO:0000256" key="1">
    <source>
        <dbReference type="ARBA" id="ARBA00004127"/>
    </source>
</evidence>
<keyword evidence="5 8" id="KW-0812">Transmembrane</keyword>
<evidence type="ECO:0000256" key="5">
    <source>
        <dbReference type="ARBA" id="ARBA00022692"/>
    </source>
</evidence>
<keyword evidence="3 8" id="KW-0813">Transport</keyword>
<comment type="caution">
    <text evidence="9">The sequence shown here is derived from an EMBL/GenBank/DDBJ whole genome shotgun (WGS) entry which is preliminary data.</text>
</comment>
<sequence>MDDDNKNVNNENLKPINEKEDFRFTVKIEEDNTRKFASKKDDNNTGIITNELDEINTGDMKFNFNSPLTQKILLIMSALSLVNVGTWIACALLFRNYPGQMGTAALAYTLGLRHAVDADHLAAIDNVTRKLLQSGNRPVAVGLFFSLGHSTIVIITTIVLAATATAFEDRFGNIGETGGLIGASVSATFLFVIGIMNLIVFISIYRSFRHLKKTGSYKEENINDILNRNGLLGRFFSPIFRFIDASWKMYPLGVLFGFGFDTSTEVGLLGISAFQASRGFPIWLILFFPLLFTAGMALIDTIDGILMLGTYTWAYINPVRKIYYNLVVTFLSIAVAFLIGGIELLNIISEKANLSGPFWDFFSNLGDDFGTIGYIILGLFILTFILAKVYYKLAGYDKMEENFDARKIAATAAAEGSDSSINENDKNSIGVKNDGHVVEISVDASD</sequence>
<organism evidence="9 10">
    <name type="scientific">Ambispora leptoticha</name>
    <dbReference type="NCBI Taxonomy" id="144679"/>
    <lineage>
        <taxon>Eukaryota</taxon>
        <taxon>Fungi</taxon>
        <taxon>Fungi incertae sedis</taxon>
        <taxon>Mucoromycota</taxon>
        <taxon>Glomeromycotina</taxon>
        <taxon>Glomeromycetes</taxon>
        <taxon>Archaeosporales</taxon>
        <taxon>Ambisporaceae</taxon>
        <taxon>Ambispora</taxon>
    </lineage>
</organism>